<accession>A0A1M5S0S3</accession>
<evidence type="ECO:0000313" key="1">
    <source>
        <dbReference type="EMBL" id="SHH32076.1"/>
    </source>
</evidence>
<dbReference type="OrthoDB" id="945117at2"/>
<gene>
    <name evidence="1" type="ORF">SAMN04488109_3688</name>
</gene>
<dbReference type="EMBL" id="FQWQ01000002">
    <property type="protein sequence ID" value="SHH32076.1"/>
    <property type="molecule type" value="Genomic_DNA"/>
</dbReference>
<sequence>MKLKSILVSALCVAALSGYGQTEKGTVLLGGSLTFSHSDNTTTFANGGTTFPTDSKQVNIRLSPSISYFVIKRLAVGVITPYTYTRITANDQHATGHTYAVGPIARYYFLLGNHWAIFPEASYTYGWMKNPLLLTDSNNQTFKSNGNTHEFQGGIGGVYFLNKSIGLEGKFYYDASHSDYSARQVSFLENGSTDITSLNFSAGVQIYLGRSAQ</sequence>
<dbReference type="RefSeq" id="WP_073136740.1">
    <property type="nucleotide sequence ID" value="NZ_FQWQ01000002.1"/>
</dbReference>
<dbReference type="STRING" id="947013.SAMN04488109_3688"/>
<protein>
    <recommendedName>
        <fullName evidence="3">Outer membrane protein beta-barrel domain-containing protein</fullName>
    </recommendedName>
</protein>
<evidence type="ECO:0008006" key="3">
    <source>
        <dbReference type="Google" id="ProtNLM"/>
    </source>
</evidence>
<dbReference type="InterPro" id="IPR036709">
    <property type="entry name" value="Autotransporte_beta_dom_sf"/>
</dbReference>
<dbReference type="AlphaFoldDB" id="A0A1M5S0S3"/>
<dbReference type="SUPFAM" id="SSF103515">
    <property type="entry name" value="Autotransporter"/>
    <property type="match status" value="1"/>
</dbReference>
<keyword evidence="2" id="KW-1185">Reference proteome</keyword>
<reference evidence="1 2" key="1">
    <citation type="submission" date="2016-11" db="EMBL/GenBank/DDBJ databases">
        <authorList>
            <person name="Jaros S."/>
            <person name="Januszkiewicz K."/>
            <person name="Wedrychowicz H."/>
        </authorList>
    </citation>
    <scope>NUCLEOTIDE SEQUENCE [LARGE SCALE GENOMIC DNA]</scope>
    <source>
        <strain evidence="1 2">DSM 24574</strain>
    </source>
</reference>
<evidence type="ECO:0000313" key="2">
    <source>
        <dbReference type="Proteomes" id="UP000184212"/>
    </source>
</evidence>
<name>A0A1M5S0S3_9BACT</name>
<organism evidence="1 2">
    <name type="scientific">Chryseolinea serpens</name>
    <dbReference type="NCBI Taxonomy" id="947013"/>
    <lineage>
        <taxon>Bacteria</taxon>
        <taxon>Pseudomonadati</taxon>
        <taxon>Bacteroidota</taxon>
        <taxon>Cytophagia</taxon>
        <taxon>Cytophagales</taxon>
        <taxon>Fulvivirgaceae</taxon>
        <taxon>Chryseolinea</taxon>
    </lineage>
</organism>
<proteinExistence type="predicted"/>
<dbReference type="Proteomes" id="UP000184212">
    <property type="component" value="Unassembled WGS sequence"/>
</dbReference>